<evidence type="ECO:0000259" key="11">
    <source>
        <dbReference type="PROSITE" id="PS51671"/>
    </source>
</evidence>
<dbReference type="PANTHER" id="PTHR42938:SF47">
    <property type="entry name" value="HYDROXYPYRUVATE REDUCTASE"/>
    <property type="match status" value="1"/>
</dbReference>
<feature type="domain" description="ACT" evidence="11">
    <location>
        <begin position="319"/>
        <end position="389"/>
    </location>
</feature>
<comment type="function">
    <text evidence="1">Catalyzes the reversible oxidation of 3-phospho-D-glycerate to 3-phosphonooxypyruvate, the first step of the phosphorylated L-serine biosynthesis pathway. Also catalyzes the reversible oxidation of 2-hydroxyglutarate to 2-oxoglutarate.</text>
</comment>
<dbReference type="PROSITE" id="PS51671">
    <property type="entry name" value="ACT"/>
    <property type="match status" value="1"/>
</dbReference>
<comment type="caution">
    <text evidence="12">The sequence shown here is derived from an EMBL/GenBank/DDBJ whole genome shotgun (WGS) entry which is preliminary data.</text>
</comment>
<evidence type="ECO:0000313" key="12">
    <source>
        <dbReference type="EMBL" id="HIU33971.1"/>
    </source>
</evidence>
<dbReference type="CDD" id="cd04901">
    <property type="entry name" value="ACT_3PGDH"/>
    <property type="match status" value="1"/>
</dbReference>
<evidence type="ECO:0000256" key="6">
    <source>
        <dbReference type="ARBA" id="ARBA00021582"/>
    </source>
</evidence>
<name>A0A9D1LCP9_9FIRM</name>
<dbReference type="GO" id="GO:0051287">
    <property type="term" value="F:NAD binding"/>
    <property type="evidence" value="ECO:0007669"/>
    <property type="project" value="InterPro"/>
</dbReference>
<dbReference type="EC" id="1.1.1.95" evidence="5"/>
<dbReference type="AlphaFoldDB" id="A0A9D1LCP9"/>
<reference evidence="12" key="2">
    <citation type="journal article" date="2021" name="PeerJ">
        <title>Extensive microbial diversity within the chicken gut microbiome revealed by metagenomics and culture.</title>
        <authorList>
            <person name="Gilroy R."/>
            <person name="Ravi A."/>
            <person name="Getino M."/>
            <person name="Pursley I."/>
            <person name="Horton D.L."/>
            <person name="Alikhan N.F."/>
            <person name="Baker D."/>
            <person name="Gharbi K."/>
            <person name="Hall N."/>
            <person name="Watson M."/>
            <person name="Adriaenssens E.M."/>
            <person name="Foster-Nyarko E."/>
            <person name="Jarju S."/>
            <person name="Secka A."/>
            <person name="Antonio M."/>
            <person name="Oren A."/>
            <person name="Chaudhuri R.R."/>
            <person name="La Ragione R."/>
            <person name="Hildebrand F."/>
            <person name="Pallen M.J."/>
        </authorList>
    </citation>
    <scope>NUCLEOTIDE SEQUENCE</scope>
    <source>
        <strain evidence="12">ChiHcec3-11533</strain>
    </source>
</reference>
<gene>
    <name evidence="12" type="ORF">IAB02_05355</name>
</gene>
<dbReference type="Pfam" id="PF00389">
    <property type="entry name" value="2-Hacid_dh"/>
    <property type="match status" value="1"/>
</dbReference>
<sequence length="390" mass="42562">MYTVKTLNAISPVYSSILDMSQYTFDAYPENPDAIMVRSANMHEMDLPESVLCVARAGAGVNNIPLEKYAQKGIVVFNSPGANANAVKELALTGMLLASRKVIDAVDWAYTLKGKGAEVEKLVEKGKGQFTGPELMGKTLGVIGLGEIGVLVANTGVALGMNVFGYDPFISVDHAWKLSRAVSHSLDLDELLQKSDYITLHVPLMDSTRNMISAEQLKKMKPSCALLNFSRSGLVDSRAVLDALATGMLRKYVTDFPSDDLIGQKDVIAIPHLGASTPESEDNCVCMVARQVDDYLRNGSIVNSVNYPNCPLGRVSEPRLTIMHKNVPNVISAFTSLIAQEGLNIDNMINKSRGAFAYTVFEFDSQPSEDLVKKMCELETTYRARLILPQ</sequence>
<evidence type="ECO:0000256" key="10">
    <source>
        <dbReference type="RuleBase" id="RU003719"/>
    </source>
</evidence>
<dbReference type="InterPro" id="IPR036291">
    <property type="entry name" value="NAD(P)-bd_dom_sf"/>
</dbReference>
<evidence type="ECO:0000256" key="8">
    <source>
        <dbReference type="ARBA" id="ARBA00048126"/>
    </source>
</evidence>
<dbReference type="Proteomes" id="UP000824072">
    <property type="component" value="Unassembled WGS sequence"/>
</dbReference>
<protein>
    <recommendedName>
        <fullName evidence="6">D-3-phosphoglycerate dehydrogenase</fullName>
        <ecNumber evidence="4">1.1.1.399</ecNumber>
        <ecNumber evidence="5">1.1.1.95</ecNumber>
    </recommendedName>
    <alternativeName>
        <fullName evidence="7">2-oxoglutarate reductase</fullName>
    </alternativeName>
</protein>
<dbReference type="SUPFAM" id="SSF51735">
    <property type="entry name" value="NAD(P)-binding Rossmann-fold domains"/>
    <property type="match status" value="1"/>
</dbReference>
<accession>A0A9D1LCP9</accession>
<comment type="pathway">
    <text evidence="2">Amino-acid biosynthesis; L-serine biosynthesis; L-serine from 3-phospho-D-glycerate: step 1/3.</text>
</comment>
<dbReference type="EC" id="1.1.1.399" evidence="4"/>
<evidence type="ECO:0000256" key="1">
    <source>
        <dbReference type="ARBA" id="ARBA00003800"/>
    </source>
</evidence>
<dbReference type="Pfam" id="PF02826">
    <property type="entry name" value="2-Hacid_dh_C"/>
    <property type="match status" value="1"/>
</dbReference>
<dbReference type="InterPro" id="IPR006139">
    <property type="entry name" value="D-isomer_2_OHA_DH_cat_dom"/>
</dbReference>
<reference evidence="12" key="1">
    <citation type="submission" date="2020-10" db="EMBL/GenBank/DDBJ databases">
        <authorList>
            <person name="Gilroy R."/>
        </authorList>
    </citation>
    <scope>NUCLEOTIDE SEQUENCE</scope>
    <source>
        <strain evidence="12">ChiHcec3-11533</strain>
    </source>
</reference>
<dbReference type="PANTHER" id="PTHR42938">
    <property type="entry name" value="FORMATE DEHYDROGENASE 1"/>
    <property type="match status" value="1"/>
</dbReference>
<keyword evidence="10" id="KW-0560">Oxidoreductase</keyword>
<dbReference type="GO" id="GO:0004617">
    <property type="term" value="F:phosphoglycerate dehydrogenase activity"/>
    <property type="evidence" value="ECO:0007669"/>
    <property type="project" value="UniProtKB-EC"/>
</dbReference>
<evidence type="ECO:0000256" key="7">
    <source>
        <dbReference type="ARBA" id="ARBA00030455"/>
    </source>
</evidence>
<dbReference type="InterPro" id="IPR006140">
    <property type="entry name" value="D-isomer_DH_NAD-bd"/>
</dbReference>
<organism evidence="12 13">
    <name type="scientific">Candidatus Pullichristensenella excrementigallinarum</name>
    <dbReference type="NCBI Taxonomy" id="2840907"/>
    <lineage>
        <taxon>Bacteria</taxon>
        <taxon>Bacillati</taxon>
        <taxon>Bacillota</taxon>
        <taxon>Clostridia</taxon>
        <taxon>Candidatus Pullichristensenella</taxon>
    </lineage>
</organism>
<dbReference type="InterPro" id="IPR002912">
    <property type="entry name" value="ACT_dom"/>
</dbReference>
<evidence type="ECO:0000256" key="5">
    <source>
        <dbReference type="ARBA" id="ARBA00013143"/>
    </source>
</evidence>
<evidence type="ECO:0000313" key="13">
    <source>
        <dbReference type="Proteomes" id="UP000824072"/>
    </source>
</evidence>
<dbReference type="Gene3D" id="3.30.70.260">
    <property type="match status" value="1"/>
</dbReference>
<evidence type="ECO:0000256" key="4">
    <source>
        <dbReference type="ARBA" id="ARBA00013001"/>
    </source>
</evidence>
<comment type="similarity">
    <text evidence="3 10">Belongs to the D-isomer specific 2-hydroxyacid dehydrogenase family.</text>
</comment>
<dbReference type="Gene3D" id="3.40.50.720">
    <property type="entry name" value="NAD(P)-binding Rossmann-like Domain"/>
    <property type="match status" value="2"/>
</dbReference>
<evidence type="ECO:0000256" key="9">
    <source>
        <dbReference type="ARBA" id="ARBA00048731"/>
    </source>
</evidence>
<comment type="catalytic activity">
    <reaction evidence="9">
        <text>(2R)-3-phosphoglycerate + NAD(+) = 3-phosphooxypyruvate + NADH + H(+)</text>
        <dbReference type="Rhea" id="RHEA:12641"/>
        <dbReference type="ChEBI" id="CHEBI:15378"/>
        <dbReference type="ChEBI" id="CHEBI:18110"/>
        <dbReference type="ChEBI" id="CHEBI:57540"/>
        <dbReference type="ChEBI" id="CHEBI:57945"/>
        <dbReference type="ChEBI" id="CHEBI:58272"/>
        <dbReference type="EC" id="1.1.1.95"/>
    </reaction>
</comment>
<evidence type="ECO:0000256" key="2">
    <source>
        <dbReference type="ARBA" id="ARBA00005216"/>
    </source>
</evidence>
<proteinExistence type="inferred from homology"/>
<evidence type="ECO:0000256" key="3">
    <source>
        <dbReference type="ARBA" id="ARBA00005854"/>
    </source>
</evidence>
<dbReference type="SUPFAM" id="SSF55021">
    <property type="entry name" value="ACT-like"/>
    <property type="match status" value="1"/>
</dbReference>
<dbReference type="SUPFAM" id="SSF52283">
    <property type="entry name" value="Formate/glycerate dehydrogenase catalytic domain-like"/>
    <property type="match status" value="1"/>
</dbReference>
<dbReference type="CDD" id="cd12174">
    <property type="entry name" value="PGDH_like_3"/>
    <property type="match status" value="1"/>
</dbReference>
<dbReference type="EMBL" id="DVMU01000119">
    <property type="protein sequence ID" value="HIU33971.1"/>
    <property type="molecule type" value="Genomic_DNA"/>
</dbReference>
<comment type="catalytic activity">
    <reaction evidence="8">
        <text>(R)-2-hydroxyglutarate + NAD(+) = 2-oxoglutarate + NADH + H(+)</text>
        <dbReference type="Rhea" id="RHEA:49612"/>
        <dbReference type="ChEBI" id="CHEBI:15378"/>
        <dbReference type="ChEBI" id="CHEBI:15801"/>
        <dbReference type="ChEBI" id="CHEBI:16810"/>
        <dbReference type="ChEBI" id="CHEBI:57540"/>
        <dbReference type="ChEBI" id="CHEBI:57945"/>
        <dbReference type="EC" id="1.1.1.399"/>
    </reaction>
</comment>
<dbReference type="InterPro" id="IPR045865">
    <property type="entry name" value="ACT-like_dom_sf"/>
</dbReference>